<organism evidence="5 6">
    <name type="scientific">Mucilaginibacter gotjawali</name>
    <dbReference type="NCBI Taxonomy" id="1550579"/>
    <lineage>
        <taxon>Bacteria</taxon>
        <taxon>Pseudomonadati</taxon>
        <taxon>Bacteroidota</taxon>
        <taxon>Sphingobacteriia</taxon>
        <taxon>Sphingobacteriales</taxon>
        <taxon>Sphingobacteriaceae</taxon>
        <taxon>Mucilaginibacter</taxon>
    </lineage>
</organism>
<keyword evidence="4" id="KW-1133">Transmembrane helix</keyword>
<dbReference type="PANTHER" id="PTHR43179">
    <property type="entry name" value="RHAMNOSYLTRANSFERASE WBBL"/>
    <property type="match status" value="1"/>
</dbReference>
<keyword evidence="2" id="KW-0328">Glycosyltransferase</keyword>
<dbReference type="InterPro" id="IPR029044">
    <property type="entry name" value="Nucleotide-diphossugar_trans"/>
</dbReference>
<dbReference type="AlphaFoldDB" id="A0A0X8X3J0"/>
<reference evidence="5 6" key="1">
    <citation type="submission" date="2015-12" db="EMBL/GenBank/DDBJ databases">
        <title>Genome sequence of Mucilaginibacter gotjawali.</title>
        <authorList>
            <person name="Lee J.S."/>
            <person name="Lee K.C."/>
            <person name="Kim K.K."/>
            <person name="Lee B.W."/>
        </authorList>
    </citation>
    <scope>NUCLEOTIDE SEQUENCE [LARGE SCALE GENOMIC DNA]</scope>
    <source>
        <strain evidence="5 6">SA3-7</strain>
    </source>
</reference>
<dbReference type="KEGG" id="mgot:MgSA37_03156"/>
<keyword evidence="3" id="KW-0808">Transferase</keyword>
<dbReference type="Gene3D" id="3.90.550.10">
    <property type="entry name" value="Spore Coat Polysaccharide Biosynthesis Protein SpsA, Chain A"/>
    <property type="match status" value="1"/>
</dbReference>
<evidence type="ECO:0000256" key="3">
    <source>
        <dbReference type="ARBA" id="ARBA00022679"/>
    </source>
</evidence>
<feature type="transmembrane region" description="Helical" evidence="4">
    <location>
        <begin position="127"/>
        <end position="146"/>
    </location>
</feature>
<name>A0A0X8X3J0_9SPHI</name>
<evidence type="ECO:0000256" key="2">
    <source>
        <dbReference type="ARBA" id="ARBA00022676"/>
    </source>
</evidence>
<proteinExistence type="inferred from homology"/>
<dbReference type="SUPFAM" id="SSF53448">
    <property type="entry name" value="Nucleotide-diphospho-sugar transferases"/>
    <property type="match status" value="1"/>
</dbReference>
<sequence>MIQYAGYTPLNYYTGRNSCIGLRENDEGQYDHITAPTAYCHGAAMMVRKTAIEKAGIMNENFFLYYEELDWGEHIKRAGYQAWVCTDALIYHKESVSVGKNSRLKEYFMNRNRILFIRRNAPFFKKIIFYFYFILMVVPRNVVNYIKAKNYNYISALIQAVWWNLTHNKNSKDLGYH</sequence>
<keyword evidence="6" id="KW-1185">Reference proteome</keyword>
<dbReference type="RefSeq" id="WP_394365393.1">
    <property type="nucleotide sequence ID" value="NZ_AP017313.1"/>
</dbReference>
<evidence type="ECO:0000313" key="6">
    <source>
        <dbReference type="Proteomes" id="UP000218263"/>
    </source>
</evidence>
<accession>A0A0X8X3J0</accession>
<dbReference type="PANTHER" id="PTHR43179:SF12">
    <property type="entry name" value="GALACTOFURANOSYLTRANSFERASE GLFT2"/>
    <property type="match status" value="1"/>
</dbReference>
<evidence type="ECO:0000313" key="5">
    <source>
        <dbReference type="EMBL" id="BAU54976.1"/>
    </source>
</evidence>
<dbReference type="Proteomes" id="UP000218263">
    <property type="component" value="Chromosome"/>
</dbReference>
<dbReference type="GO" id="GO:0016757">
    <property type="term" value="F:glycosyltransferase activity"/>
    <property type="evidence" value="ECO:0007669"/>
    <property type="project" value="UniProtKB-KW"/>
</dbReference>
<keyword evidence="4" id="KW-0472">Membrane</keyword>
<comment type="similarity">
    <text evidence="1">Belongs to the glycosyltransferase 2 family.</text>
</comment>
<gene>
    <name evidence="5" type="ORF">MgSA37_03156</name>
</gene>
<protein>
    <recommendedName>
        <fullName evidence="7">Glycosyl transferase family 2</fullName>
    </recommendedName>
</protein>
<evidence type="ECO:0000256" key="4">
    <source>
        <dbReference type="SAM" id="Phobius"/>
    </source>
</evidence>
<evidence type="ECO:0008006" key="7">
    <source>
        <dbReference type="Google" id="ProtNLM"/>
    </source>
</evidence>
<dbReference type="EMBL" id="AP017313">
    <property type="protein sequence ID" value="BAU54976.1"/>
    <property type="molecule type" value="Genomic_DNA"/>
</dbReference>
<evidence type="ECO:0000256" key="1">
    <source>
        <dbReference type="ARBA" id="ARBA00006739"/>
    </source>
</evidence>
<keyword evidence="4" id="KW-0812">Transmembrane</keyword>